<feature type="compositionally biased region" description="Low complexity" evidence="3">
    <location>
        <begin position="272"/>
        <end position="287"/>
    </location>
</feature>
<dbReference type="EMBL" id="VCGU01000003">
    <property type="protein sequence ID" value="TRY78704.1"/>
    <property type="molecule type" value="Genomic_DNA"/>
</dbReference>
<feature type="region of interest" description="Disordered" evidence="3">
    <location>
        <begin position="166"/>
        <end position="187"/>
    </location>
</feature>
<feature type="region of interest" description="Disordered" evidence="3">
    <location>
        <begin position="80"/>
        <end position="131"/>
    </location>
</feature>
<sequence>MQQHGLISLPACGTFQFACRNGVECVAVYDTCNSIPQCSDGSDEDPEQCPACGTFQFACRNGVECVAVYDTCNSIPQCSDGSDEDPEQCPGTSTVIPPGFPPRQQNVPPNQPGIPHPRPDVMPRPSSINQWGREGERYIPQQQQQPVQAQSMFQHKTNGILPNNVIMGQPPQPPAQQQQQLPQQQQQLPPGFWPNGGQIQFPYGYNQAPRVDYSNNFGYGFAPNAKPQANNNGEYYSNSFNVQTPQQFTPQPAVPPGESNNANEGAKKGNQKMTTKEPMTTTSSPSTKSDHLIMQDFKAILIEDLKDEDFIMETPAAAMFTLVVGVILSGFLAVILVCRVRTLRRRGRKRNVSADADGDYLVNGMYL</sequence>
<feature type="transmembrane region" description="Helical" evidence="4">
    <location>
        <begin position="316"/>
        <end position="340"/>
    </location>
</feature>
<dbReference type="SUPFAM" id="SSF57424">
    <property type="entry name" value="LDL receptor-like module"/>
    <property type="match status" value="2"/>
</dbReference>
<keyword evidence="1" id="KW-1015">Disulfide bond</keyword>
<evidence type="ECO:0000256" key="3">
    <source>
        <dbReference type="SAM" id="MobiDB-lite"/>
    </source>
</evidence>
<evidence type="ECO:0000256" key="4">
    <source>
        <dbReference type="SAM" id="Phobius"/>
    </source>
</evidence>
<reference evidence="5 6" key="1">
    <citation type="journal article" date="2018" name="Nat. Ecol. Evol.">
        <title>Genomic signatures of mitonuclear coevolution across populations of Tigriopus californicus.</title>
        <authorList>
            <person name="Barreto F.S."/>
            <person name="Watson E.T."/>
            <person name="Lima T.G."/>
            <person name="Willett C.S."/>
            <person name="Edmands S."/>
            <person name="Li W."/>
            <person name="Burton R.S."/>
        </authorList>
    </citation>
    <scope>NUCLEOTIDE SEQUENCE [LARGE SCALE GENOMIC DNA]</scope>
    <source>
        <strain evidence="5 6">San Diego</strain>
    </source>
</reference>
<evidence type="ECO:0000313" key="6">
    <source>
        <dbReference type="Proteomes" id="UP000318571"/>
    </source>
</evidence>
<feature type="compositionally biased region" description="Pro residues" evidence="3">
    <location>
        <begin position="109"/>
        <end position="122"/>
    </location>
</feature>
<feature type="compositionally biased region" description="Low complexity" evidence="3">
    <location>
        <begin position="175"/>
        <end position="187"/>
    </location>
</feature>
<dbReference type="Gene3D" id="4.10.400.10">
    <property type="entry name" value="Low-density Lipoprotein Receptor"/>
    <property type="match status" value="2"/>
</dbReference>
<gene>
    <name evidence="5" type="ORF">TCAL_14424</name>
</gene>
<dbReference type="PANTHER" id="PTHR46876">
    <property type="entry name" value="LOW-DENSITY LIPOPROTEIN RECEPTOR-RELATED PROTEIN 11"/>
    <property type="match status" value="1"/>
</dbReference>
<evidence type="ECO:0000256" key="2">
    <source>
        <dbReference type="PROSITE-ProRule" id="PRU00124"/>
    </source>
</evidence>
<comment type="caution">
    <text evidence="2">Lacks conserved residue(s) required for the propagation of feature annotation.</text>
</comment>
<dbReference type="InterPro" id="IPR036055">
    <property type="entry name" value="LDL_receptor-like_sf"/>
</dbReference>
<keyword evidence="4" id="KW-1133">Transmembrane helix</keyword>
<keyword evidence="6" id="KW-1185">Reference proteome</keyword>
<keyword evidence="4" id="KW-0472">Membrane</keyword>
<dbReference type="PROSITE" id="PS01209">
    <property type="entry name" value="LDLRA_1"/>
    <property type="match status" value="2"/>
</dbReference>
<dbReference type="Proteomes" id="UP000318571">
    <property type="component" value="Chromosome 11"/>
</dbReference>
<dbReference type="InterPro" id="IPR023415">
    <property type="entry name" value="LDLR_class-A_CS"/>
</dbReference>
<dbReference type="AlphaFoldDB" id="A0A553PLZ6"/>
<protein>
    <submittedName>
        <fullName evidence="5">Uncharacterized protein</fullName>
    </submittedName>
</protein>
<dbReference type="SMART" id="SM00192">
    <property type="entry name" value="LDLa"/>
    <property type="match status" value="2"/>
</dbReference>
<proteinExistence type="predicted"/>
<comment type="caution">
    <text evidence="5">The sequence shown here is derived from an EMBL/GenBank/DDBJ whole genome shotgun (WGS) entry which is preliminary data.</text>
</comment>
<dbReference type="PRINTS" id="PR00261">
    <property type="entry name" value="LDLRECEPTOR"/>
</dbReference>
<name>A0A553PLZ6_TIGCA</name>
<dbReference type="CDD" id="cd00112">
    <property type="entry name" value="LDLa"/>
    <property type="match status" value="2"/>
</dbReference>
<keyword evidence="4" id="KW-0812">Transmembrane</keyword>
<organism evidence="5 6">
    <name type="scientific">Tigriopus californicus</name>
    <name type="common">Marine copepod</name>
    <dbReference type="NCBI Taxonomy" id="6832"/>
    <lineage>
        <taxon>Eukaryota</taxon>
        <taxon>Metazoa</taxon>
        <taxon>Ecdysozoa</taxon>
        <taxon>Arthropoda</taxon>
        <taxon>Crustacea</taxon>
        <taxon>Multicrustacea</taxon>
        <taxon>Hexanauplia</taxon>
        <taxon>Copepoda</taxon>
        <taxon>Harpacticoida</taxon>
        <taxon>Harpacticidae</taxon>
        <taxon>Tigriopus</taxon>
    </lineage>
</organism>
<dbReference type="InterPro" id="IPR002172">
    <property type="entry name" value="LDrepeatLR_classA_rpt"/>
</dbReference>
<feature type="region of interest" description="Disordered" evidence="3">
    <location>
        <begin position="246"/>
        <end position="288"/>
    </location>
</feature>
<dbReference type="PROSITE" id="PS50068">
    <property type="entry name" value="LDLRA_2"/>
    <property type="match status" value="2"/>
</dbReference>
<dbReference type="Pfam" id="PF00057">
    <property type="entry name" value="Ldl_recept_a"/>
    <property type="match status" value="2"/>
</dbReference>
<dbReference type="PANTHER" id="PTHR46876:SF1">
    <property type="entry name" value="LOW-DENSITY LIPOPROTEIN RECEPTOR-RELATED PROTEIN 11"/>
    <property type="match status" value="1"/>
</dbReference>
<evidence type="ECO:0000313" key="5">
    <source>
        <dbReference type="EMBL" id="TRY78704.1"/>
    </source>
</evidence>
<accession>A0A553PLZ6</accession>
<evidence type="ECO:0000256" key="1">
    <source>
        <dbReference type="ARBA" id="ARBA00023157"/>
    </source>
</evidence>